<organism evidence="2 3">
    <name type="scientific">Saponaria officinalis</name>
    <name type="common">Common soapwort</name>
    <name type="synonym">Lychnis saponaria</name>
    <dbReference type="NCBI Taxonomy" id="3572"/>
    <lineage>
        <taxon>Eukaryota</taxon>
        <taxon>Viridiplantae</taxon>
        <taxon>Streptophyta</taxon>
        <taxon>Embryophyta</taxon>
        <taxon>Tracheophyta</taxon>
        <taxon>Spermatophyta</taxon>
        <taxon>Magnoliopsida</taxon>
        <taxon>eudicotyledons</taxon>
        <taxon>Gunneridae</taxon>
        <taxon>Pentapetalae</taxon>
        <taxon>Caryophyllales</taxon>
        <taxon>Caryophyllaceae</taxon>
        <taxon>Caryophylleae</taxon>
        <taxon>Saponaria</taxon>
    </lineage>
</organism>
<accession>A0AAW1GT48</accession>
<dbReference type="EMBL" id="JBDFQZ010000013">
    <property type="protein sequence ID" value="KAK9667931.1"/>
    <property type="molecule type" value="Genomic_DNA"/>
</dbReference>
<protein>
    <submittedName>
        <fullName evidence="2">Uncharacterized protein</fullName>
    </submittedName>
</protein>
<evidence type="ECO:0000313" key="2">
    <source>
        <dbReference type="EMBL" id="KAK9667931.1"/>
    </source>
</evidence>
<reference evidence="2" key="1">
    <citation type="submission" date="2024-03" db="EMBL/GenBank/DDBJ databases">
        <title>WGS assembly of Saponaria officinalis var. Norfolk2.</title>
        <authorList>
            <person name="Jenkins J."/>
            <person name="Shu S."/>
            <person name="Grimwood J."/>
            <person name="Barry K."/>
            <person name="Goodstein D."/>
            <person name="Schmutz J."/>
            <person name="Leebens-Mack J."/>
            <person name="Osbourn A."/>
        </authorList>
    </citation>
    <scope>NUCLEOTIDE SEQUENCE [LARGE SCALE GENOMIC DNA]</scope>
    <source>
        <strain evidence="2">JIC</strain>
    </source>
</reference>
<keyword evidence="3" id="KW-1185">Reference proteome</keyword>
<dbReference type="Proteomes" id="UP001443914">
    <property type="component" value="Unassembled WGS sequence"/>
</dbReference>
<evidence type="ECO:0000313" key="3">
    <source>
        <dbReference type="Proteomes" id="UP001443914"/>
    </source>
</evidence>
<feature type="region of interest" description="Disordered" evidence="1">
    <location>
        <begin position="90"/>
        <end position="110"/>
    </location>
</feature>
<gene>
    <name evidence="2" type="ORF">RND81_13G021500</name>
</gene>
<sequence>MVFIPGGQAGYNIKTCKNASAVKEKPCPSRPPVESEWSKKYKEKARIRNVAKEKAAALVSGQAGRPVETEWVESEWNKIYRERARRNFPKEKPASLFVGEGSQPQPSQPS</sequence>
<evidence type="ECO:0000256" key="1">
    <source>
        <dbReference type="SAM" id="MobiDB-lite"/>
    </source>
</evidence>
<name>A0AAW1GT48_SAPOF</name>
<dbReference type="AlphaFoldDB" id="A0AAW1GT48"/>
<proteinExistence type="predicted"/>
<comment type="caution">
    <text evidence="2">The sequence shown here is derived from an EMBL/GenBank/DDBJ whole genome shotgun (WGS) entry which is preliminary data.</text>
</comment>